<keyword evidence="6" id="KW-0539">Nucleus</keyword>
<keyword evidence="7" id="KW-0469">Meiosis</keyword>
<dbReference type="GO" id="GO:0000794">
    <property type="term" value="C:condensed nuclear chromosome"/>
    <property type="evidence" value="ECO:0007669"/>
    <property type="project" value="TreeGrafter"/>
</dbReference>
<dbReference type="GO" id="GO:0010774">
    <property type="term" value="P:meiotic strand invasion involved in reciprocal meiotic recombination"/>
    <property type="evidence" value="ECO:0007669"/>
    <property type="project" value="TreeGrafter"/>
</dbReference>
<dbReference type="GO" id="GO:0000709">
    <property type="term" value="P:meiotic joint molecule formation"/>
    <property type="evidence" value="ECO:0007669"/>
    <property type="project" value="TreeGrafter"/>
</dbReference>
<dbReference type="GO" id="GO:0120231">
    <property type="term" value="C:DNA recombinase auxiliary factor complex"/>
    <property type="evidence" value="ECO:0007669"/>
    <property type="project" value="TreeGrafter"/>
</dbReference>
<organism evidence="11 12">
    <name type="scientific">Apophysomyces ossiformis</name>
    <dbReference type="NCBI Taxonomy" id="679940"/>
    <lineage>
        <taxon>Eukaryota</taxon>
        <taxon>Fungi</taxon>
        <taxon>Fungi incertae sedis</taxon>
        <taxon>Mucoromycota</taxon>
        <taxon>Mucoromycotina</taxon>
        <taxon>Mucoromycetes</taxon>
        <taxon>Mucorales</taxon>
        <taxon>Mucorineae</taxon>
        <taxon>Mucoraceae</taxon>
        <taxon>Apophysomyces</taxon>
    </lineage>
</organism>
<dbReference type="GO" id="GO:0120230">
    <property type="term" value="F:recombinase activator activity"/>
    <property type="evidence" value="ECO:0007669"/>
    <property type="project" value="TreeGrafter"/>
</dbReference>
<evidence type="ECO:0000256" key="6">
    <source>
        <dbReference type="ARBA" id="ARBA00023242"/>
    </source>
</evidence>
<evidence type="ECO:0000313" key="12">
    <source>
        <dbReference type="Proteomes" id="UP000605846"/>
    </source>
</evidence>
<feature type="coiled-coil region" evidence="8">
    <location>
        <begin position="60"/>
        <end position="94"/>
    </location>
</feature>
<dbReference type="GO" id="GO:0003690">
    <property type="term" value="F:double-stranded DNA binding"/>
    <property type="evidence" value="ECO:0007669"/>
    <property type="project" value="TreeGrafter"/>
</dbReference>
<keyword evidence="5" id="KW-0233">DNA recombination</keyword>
<protein>
    <recommendedName>
        <fullName evidence="3">Homologous-pairing protein 2 homolog</fullName>
    </recommendedName>
</protein>
<evidence type="ECO:0000259" key="10">
    <source>
        <dbReference type="Pfam" id="PF18517"/>
    </source>
</evidence>
<dbReference type="Proteomes" id="UP000605846">
    <property type="component" value="Unassembled WGS sequence"/>
</dbReference>
<name>A0A8H7ES91_9FUNG</name>
<dbReference type="InterPro" id="IPR040661">
    <property type="entry name" value="LZ3wCH"/>
</dbReference>
<comment type="subcellular location">
    <subcellularLocation>
        <location evidence="1">Nucleus</location>
    </subcellularLocation>
</comment>
<dbReference type="OrthoDB" id="272266at2759"/>
<keyword evidence="4 8" id="KW-0175">Coiled coil</keyword>
<evidence type="ECO:0000313" key="11">
    <source>
        <dbReference type="EMBL" id="KAF7728167.1"/>
    </source>
</evidence>
<evidence type="ECO:0000256" key="3">
    <source>
        <dbReference type="ARBA" id="ARBA00016093"/>
    </source>
</evidence>
<evidence type="ECO:0000256" key="2">
    <source>
        <dbReference type="ARBA" id="ARBA00007922"/>
    </source>
</evidence>
<dbReference type="Pfam" id="PF18517">
    <property type="entry name" value="LZ3wCH"/>
    <property type="match status" value="1"/>
</dbReference>
<evidence type="ECO:0000256" key="1">
    <source>
        <dbReference type="ARBA" id="ARBA00004123"/>
    </source>
</evidence>
<comment type="similarity">
    <text evidence="2">Belongs to the HOP2 family.</text>
</comment>
<dbReference type="GO" id="GO:0007129">
    <property type="term" value="P:homologous chromosome pairing at meiosis"/>
    <property type="evidence" value="ECO:0007669"/>
    <property type="project" value="TreeGrafter"/>
</dbReference>
<dbReference type="EMBL" id="JABAYA010000042">
    <property type="protein sequence ID" value="KAF7728167.1"/>
    <property type="molecule type" value="Genomic_DNA"/>
</dbReference>
<dbReference type="InterPro" id="IPR036388">
    <property type="entry name" value="WH-like_DNA-bd_sf"/>
</dbReference>
<evidence type="ECO:0000259" key="9">
    <source>
        <dbReference type="Pfam" id="PF07106"/>
    </source>
</evidence>
<feature type="domain" description="Leucine zipper with capping helix" evidence="10">
    <location>
        <begin position="130"/>
        <end position="181"/>
    </location>
</feature>
<dbReference type="PANTHER" id="PTHR15938:SF0">
    <property type="entry name" value="HOMOLOGOUS-PAIRING PROTEIN 2 HOMOLOG"/>
    <property type="match status" value="1"/>
</dbReference>
<accession>A0A8H7ES91</accession>
<dbReference type="PANTHER" id="PTHR15938">
    <property type="entry name" value="TBP-1 INTERACTING PROTEIN"/>
    <property type="match status" value="1"/>
</dbReference>
<dbReference type="InterPro" id="IPR010776">
    <property type="entry name" value="Hop2_WH_dom"/>
</dbReference>
<comment type="caution">
    <text evidence="11">The sequence shown here is derived from an EMBL/GenBank/DDBJ whole genome shotgun (WGS) entry which is preliminary data.</text>
</comment>
<gene>
    <name evidence="11" type="primary">PSMC3IP</name>
    <name evidence="11" type="ORF">EC973_006561</name>
</gene>
<keyword evidence="12" id="KW-1185">Reference proteome</keyword>
<evidence type="ECO:0000256" key="4">
    <source>
        <dbReference type="ARBA" id="ARBA00023054"/>
    </source>
</evidence>
<sequence>MLATICVGLTVPTVQYQKSNIVKSLEQLAEQELIVAKSYGKMSIYTVKQNTQDMLSPEEIEAMDKEYESFSQDLGKLKTENTALSRSLTELKNTPTTIEARSLLNSVMEQNIRNEERLAKLQSGTVLVSEADQKRINEEYEINRKEWRKRRKLFTEIFNTVTEHLPGNPMEFREQLGIEEDTVAYDHDPLTS</sequence>
<feature type="domain" description="Homologous-pairing protein 2 winged helix" evidence="9">
    <location>
        <begin position="15"/>
        <end position="48"/>
    </location>
</feature>
<dbReference type="AlphaFoldDB" id="A0A8H7ES91"/>
<dbReference type="Gene3D" id="1.10.10.10">
    <property type="entry name" value="Winged helix-like DNA-binding domain superfamily/Winged helix DNA-binding domain"/>
    <property type="match status" value="1"/>
</dbReference>
<evidence type="ECO:0000256" key="7">
    <source>
        <dbReference type="ARBA" id="ARBA00023254"/>
    </source>
</evidence>
<evidence type="ECO:0000256" key="8">
    <source>
        <dbReference type="SAM" id="Coils"/>
    </source>
</evidence>
<proteinExistence type="inferred from homology"/>
<evidence type="ECO:0000256" key="5">
    <source>
        <dbReference type="ARBA" id="ARBA00023172"/>
    </source>
</evidence>
<reference evidence="11" key="1">
    <citation type="submission" date="2020-01" db="EMBL/GenBank/DDBJ databases">
        <title>Genome Sequencing of Three Apophysomyces-Like Fungal Strains Confirms a Novel Fungal Genus in the Mucoromycota with divergent Burkholderia-like Endosymbiotic Bacteria.</title>
        <authorList>
            <person name="Stajich J.E."/>
            <person name="Macias A.M."/>
            <person name="Carter-House D."/>
            <person name="Lovett B."/>
            <person name="Kasson L.R."/>
            <person name="Berry K."/>
            <person name="Grigoriev I."/>
            <person name="Chang Y."/>
            <person name="Spatafora J."/>
            <person name="Kasson M.T."/>
        </authorList>
    </citation>
    <scope>NUCLEOTIDE SEQUENCE</scope>
    <source>
        <strain evidence="11">NRRL A-21654</strain>
    </source>
</reference>
<dbReference type="Pfam" id="PF07106">
    <property type="entry name" value="WHD_TBPIP"/>
    <property type="match status" value="1"/>
</dbReference>